<reference evidence="1 2" key="1">
    <citation type="submission" date="2016-11" db="EMBL/GenBank/DDBJ databases">
        <authorList>
            <person name="Jaros S."/>
            <person name="Januszkiewicz K."/>
            <person name="Wedrychowicz H."/>
        </authorList>
    </citation>
    <scope>NUCLEOTIDE SEQUENCE [LARGE SCALE GENOMIC DNA]</scope>
    <source>
        <strain evidence="1 2">ACAM 12</strain>
    </source>
</reference>
<organism evidence="1 2">
    <name type="scientific">Vreelandella subglaciescola</name>
    <dbReference type="NCBI Taxonomy" id="29571"/>
    <lineage>
        <taxon>Bacteria</taxon>
        <taxon>Pseudomonadati</taxon>
        <taxon>Pseudomonadota</taxon>
        <taxon>Gammaproteobacteria</taxon>
        <taxon>Oceanospirillales</taxon>
        <taxon>Halomonadaceae</taxon>
        <taxon>Vreelandella</taxon>
    </lineage>
</organism>
<sequence>MIKQTPSIAPRAANEYRKRRFAYKAARIRLFGHLESGAFFALEGFHLLAIPTTC</sequence>
<dbReference type="AlphaFoldDB" id="A0A1M7EFL0"/>
<proteinExistence type="predicted"/>
<accession>A0A1M7EFL0</accession>
<dbReference type="InParanoid" id="A0A1M7EFL0"/>
<evidence type="ECO:0000313" key="1">
    <source>
        <dbReference type="EMBL" id="SHL90430.1"/>
    </source>
</evidence>
<dbReference type="Proteomes" id="UP000190911">
    <property type="component" value="Chromosome I"/>
</dbReference>
<name>A0A1M7EFL0_9GAMM</name>
<dbReference type="STRING" id="29571.SAMN05878437_0182"/>
<keyword evidence="2" id="KW-1185">Reference proteome</keyword>
<gene>
    <name evidence="1" type="ORF">SAMN05878437_0182</name>
</gene>
<dbReference type="EMBL" id="LT670847">
    <property type="protein sequence ID" value="SHL90430.1"/>
    <property type="molecule type" value="Genomic_DNA"/>
</dbReference>
<protein>
    <submittedName>
        <fullName evidence="1">Uncharacterized protein</fullName>
    </submittedName>
</protein>
<evidence type="ECO:0000313" key="2">
    <source>
        <dbReference type="Proteomes" id="UP000190911"/>
    </source>
</evidence>